<dbReference type="Proteomes" id="UP000000430">
    <property type="component" value="Chromosome"/>
</dbReference>
<dbReference type="BioCyc" id="ASP62977:ACIAD_RS10430-MONOMER"/>
<dbReference type="InterPro" id="IPR029787">
    <property type="entry name" value="Nucleotide_cyclase"/>
</dbReference>
<dbReference type="GO" id="GO:1902201">
    <property type="term" value="P:negative regulation of bacterial-type flagellum-dependent cell motility"/>
    <property type="evidence" value="ECO:0007669"/>
    <property type="project" value="TreeGrafter"/>
</dbReference>
<comment type="cofactor">
    <cofactor evidence="1">
        <name>Mg(2+)</name>
        <dbReference type="ChEBI" id="CHEBI:18420"/>
    </cofactor>
</comment>
<dbReference type="InterPro" id="IPR007894">
    <property type="entry name" value="MASE2"/>
</dbReference>
<evidence type="ECO:0000259" key="4">
    <source>
        <dbReference type="PROSITE" id="PS50887"/>
    </source>
</evidence>
<protein>
    <recommendedName>
        <fullName evidence="2">diguanylate cyclase</fullName>
        <ecNumber evidence="2">2.7.7.65</ecNumber>
    </recommendedName>
</protein>
<evidence type="ECO:0000256" key="3">
    <source>
        <dbReference type="SAM" id="Phobius"/>
    </source>
</evidence>
<dbReference type="EC" id="2.7.7.65" evidence="2"/>
<dbReference type="GO" id="GO:0005886">
    <property type="term" value="C:plasma membrane"/>
    <property type="evidence" value="ECO:0007669"/>
    <property type="project" value="TreeGrafter"/>
</dbReference>
<evidence type="ECO:0000256" key="2">
    <source>
        <dbReference type="ARBA" id="ARBA00012528"/>
    </source>
</evidence>
<dbReference type="SMART" id="SM00267">
    <property type="entry name" value="GGDEF"/>
    <property type="match status" value="1"/>
</dbReference>
<dbReference type="AlphaFoldDB" id="Q6FA46"/>
<keyword evidence="3" id="KW-1133">Transmembrane helix</keyword>
<dbReference type="GO" id="GO:0043709">
    <property type="term" value="P:cell adhesion involved in single-species biofilm formation"/>
    <property type="evidence" value="ECO:0007669"/>
    <property type="project" value="TreeGrafter"/>
</dbReference>
<dbReference type="KEGG" id="aci:ACIAD2279"/>
<accession>Q6FA46</accession>
<proteinExistence type="predicted"/>
<dbReference type="Pfam" id="PF05230">
    <property type="entry name" value="MASE2"/>
    <property type="match status" value="1"/>
</dbReference>
<dbReference type="Gene3D" id="3.30.70.270">
    <property type="match status" value="1"/>
</dbReference>
<dbReference type="NCBIfam" id="TIGR00254">
    <property type="entry name" value="GGDEF"/>
    <property type="match status" value="1"/>
</dbReference>
<organism evidence="5 6">
    <name type="scientific">Acinetobacter baylyi (strain ATCC 33305 / BD413 / ADP1)</name>
    <dbReference type="NCBI Taxonomy" id="62977"/>
    <lineage>
        <taxon>Bacteria</taxon>
        <taxon>Pseudomonadati</taxon>
        <taxon>Pseudomonadota</taxon>
        <taxon>Gammaproteobacteria</taxon>
        <taxon>Moraxellales</taxon>
        <taxon>Moraxellaceae</taxon>
        <taxon>Acinetobacter</taxon>
    </lineage>
</organism>
<evidence type="ECO:0000256" key="1">
    <source>
        <dbReference type="ARBA" id="ARBA00001946"/>
    </source>
</evidence>
<feature type="transmembrane region" description="Helical" evidence="3">
    <location>
        <begin position="51"/>
        <end position="71"/>
    </location>
</feature>
<gene>
    <name evidence="5" type="ordered locus">ACIAD2279</name>
</gene>
<dbReference type="GO" id="GO:0052621">
    <property type="term" value="F:diguanylate cyclase activity"/>
    <property type="evidence" value="ECO:0007669"/>
    <property type="project" value="UniProtKB-EC"/>
</dbReference>
<dbReference type="STRING" id="202950.GCA_001485005_00121"/>
<dbReference type="InterPro" id="IPR050469">
    <property type="entry name" value="Diguanylate_Cyclase"/>
</dbReference>
<dbReference type="eggNOG" id="COG3706">
    <property type="taxonomic scope" value="Bacteria"/>
</dbReference>
<dbReference type="HOGENOM" id="CLU_000445_11_1_6"/>
<keyword evidence="3" id="KW-0812">Transmembrane</keyword>
<feature type="transmembrane region" description="Helical" evidence="3">
    <location>
        <begin position="130"/>
        <end position="150"/>
    </location>
</feature>
<dbReference type="FunFam" id="3.30.70.270:FF:000001">
    <property type="entry name" value="Diguanylate cyclase domain protein"/>
    <property type="match status" value="1"/>
</dbReference>
<dbReference type="CDD" id="cd01949">
    <property type="entry name" value="GGDEF"/>
    <property type="match status" value="1"/>
</dbReference>
<evidence type="ECO:0000313" key="5">
    <source>
        <dbReference type="EMBL" id="CAG69067.1"/>
    </source>
</evidence>
<dbReference type="InterPro" id="IPR000160">
    <property type="entry name" value="GGDEF_dom"/>
</dbReference>
<dbReference type="OrthoDB" id="9812260at2"/>
<feature type="transmembrane region" description="Helical" evidence="3">
    <location>
        <begin position="20"/>
        <end position="45"/>
    </location>
</feature>
<dbReference type="PANTHER" id="PTHR45138">
    <property type="entry name" value="REGULATORY COMPONENTS OF SENSORY TRANSDUCTION SYSTEM"/>
    <property type="match status" value="1"/>
</dbReference>
<keyword evidence="3" id="KW-0472">Membrane</keyword>
<evidence type="ECO:0000313" key="6">
    <source>
        <dbReference type="Proteomes" id="UP000000430"/>
    </source>
</evidence>
<name>Q6FA46_ACIAD</name>
<feature type="transmembrane region" description="Helical" evidence="3">
    <location>
        <begin position="156"/>
        <end position="175"/>
    </location>
</feature>
<dbReference type="EMBL" id="CR543861">
    <property type="protein sequence ID" value="CAG69067.1"/>
    <property type="molecule type" value="Genomic_DNA"/>
</dbReference>
<feature type="domain" description="GGDEF" evidence="4">
    <location>
        <begin position="223"/>
        <end position="352"/>
    </location>
</feature>
<sequence length="352" mass="40238">MIMPYIKTEETILFTRSKRYVFRIFVMRQIGTILCFFSIFSVLYYLNYHEIIYVLLALNAFVWPIAAYLYAKNKKDGVRTTNISLIVDAALGGMWVAIMKISPLPSLIMVAILVSDRFAAGGWQILRPSLIAMLGIFLIFWSFTGFQVNLSFNEMMVWSSLPLATIYLISLSILTRKLAVQLIQKNREFERIALMDPRLHIPNRRLFEQRLSSIFMQTQRNASSAHLILLDVDHFKKINDTYGHEAGDYFLAEMSSILRELIGPKDTPARFGGDELAIIVVDQSNEEIILLARRIKNSIQQIRLQSDPEFSTTVSIGIASAETVDTVSAWFALADKALYQVKRNGRNGFHLY</sequence>
<dbReference type="InterPro" id="IPR043128">
    <property type="entry name" value="Rev_trsase/Diguanyl_cyclase"/>
</dbReference>
<reference evidence="5 6" key="1">
    <citation type="journal article" date="2004" name="Nucleic Acids Res.">
        <title>Unique features revealed by the genome sequence of Acinetobacter sp. ADP1, a versatile and naturally transformation competent bacterium.</title>
        <authorList>
            <person name="Barbe V."/>
            <person name="Vallenet D."/>
            <person name="Fonknechten N."/>
            <person name="Kreimeyer A."/>
            <person name="Oztas S."/>
            <person name="Labarre L."/>
            <person name="Cruveiller S."/>
            <person name="Robert C."/>
            <person name="Duprat S."/>
            <person name="Wincker P."/>
            <person name="Ornston L.N."/>
            <person name="Weissenbach J."/>
            <person name="Marliere P."/>
            <person name="Cohen G.N."/>
            <person name="Medigue C."/>
        </authorList>
    </citation>
    <scope>NUCLEOTIDE SEQUENCE [LARGE SCALE GENOMIC DNA]</scope>
    <source>
        <strain evidence="6">ATCC 33305 / BD413 / ADP1</strain>
    </source>
</reference>
<dbReference type="PROSITE" id="PS50887">
    <property type="entry name" value="GGDEF"/>
    <property type="match status" value="1"/>
</dbReference>
<dbReference type="SUPFAM" id="SSF55073">
    <property type="entry name" value="Nucleotide cyclase"/>
    <property type="match status" value="1"/>
</dbReference>
<dbReference type="PANTHER" id="PTHR45138:SF24">
    <property type="entry name" value="DIGUANYLATE CYCLASE DGCC-RELATED"/>
    <property type="match status" value="1"/>
</dbReference>
<dbReference type="Pfam" id="PF00990">
    <property type="entry name" value="GGDEF"/>
    <property type="match status" value="1"/>
</dbReference>